<dbReference type="Gene3D" id="3.90.700.10">
    <property type="entry name" value="Succinate dehydrogenase/fumarate reductase flavoprotein, catalytic domain"/>
    <property type="match status" value="1"/>
</dbReference>
<evidence type="ECO:0000256" key="1">
    <source>
        <dbReference type="ARBA" id="ARBA00001974"/>
    </source>
</evidence>
<dbReference type="Pfam" id="PF00890">
    <property type="entry name" value="FAD_binding_2"/>
    <property type="match status" value="1"/>
</dbReference>
<dbReference type="SUPFAM" id="SSF56425">
    <property type="entry name" value="Succinate dehydrogenase/fumarate reductase flavoprotein, catalytic domain"/>
    <property type="match status" value="1"/>
</dbReference>
<dbReference type="SUPFAM" id="SSF51905">
    <property type="entry name" value="FAD/NAD(P)-binding domain"/>
    <property type="match status" value="1"/>
</dbReference>
<sequence>MDTDSPRRASRRVAVSMMMSLDDGLGINGFPDAMNWLDGRYLSCDKLRAETSEYKYGAIFRGDSMTPTLPGDKIRPFEGISDFACDTEVLVCGYGGAGAAAALEAARAGARVTVLERASAGGGATAMSSCEMYLGGSGGTALQKDLGIEDSSDNMLAYLREALGPRGDDDKIRCYVDGAAAHFDWVESLGVSYRRAAFLERTVVPLTDESLLYTGNEKSHPFNRVAQAVPRGHVPSKEGDEGGKLFMDAIMQRVAEAGVEVVNDCRLMALLVDRAGAVRGVIAKRDNREIAIRARRGVVLTTGGFVMNEQMTRHYLPEIHSYAVPYGNTYDVGDGIALGMAAGGQVVNMDQAFMSFPLYPPASLTHGILLNQLGQRYINEDAYLARLAWFSCQQAERKFYLLVQEEDYAPSDYLERAPIIATGDTIEEVAAEAPFPAGMLAQTVDYYNRHAAEGRDPLFHKTGEWLKPLDKPPYALLEYSASEMKAVIMPGTAGPLIFTLGGLKTRTSGEVLDQDDRAIPGLYAAGRATAGLPRTAQGYASGMSVGDATFFGRRAGLAAAANGEA</sequence>
<keyword evidence="2" id="KW-0285">Flavoprotein</keyword>
<dbReference type="InterPro" id="IPR027477">
    <property type="entry name" value="Succ_DH/fumarate_Rdtase_cat_sf"/>
</dbReference>
<organism evidence="6 7">
    <name type="scientific">Parahaliea mediterranea</name>
    <dbReference type="NCBI Taxonomy" id="651086"/>
    <lineage>
        <taxon>Bacteria</taxon>
        <taxon>Pseudomonadati</taxon>
        <taxon>Pseudomonadota</taxon>
        <taxon>Gammaproteobacteria</taxon>
        <taxon>Cellvibrionales</taxon>
        <taxon>Halieaceae</taxon>
        <taxon>Parahaliea</taxon>
    </lineage>
</organism>
<keyword evidence="4" id="KW-0560">Oxidoreductase</keyword>
<dbReference type="NCBIfam" id="NF005510">
    <property type="entry name" value="PRK07121.1-3"/>
    <property type="match status" value="1"/>
</dbReference>
<dbReference type="InterPro" id="IPR050315">
    <property type="entry name" value="FAD-oxidoreductase_2"/>
</dbReference>
<feature type="domain" description="FAD-dependent oxidoreductase 2 FAD-binding" evidence="5">
    <location>
        <begin position="89"/>
        <end position="537"/>
    </location>
</feature>
<dbReference type="PRINTS" id="PR00411">
    <property type="entry name" value="PNDRDTASEI"/>
</dbReference>
<gene>
    <name evidence="6" type="ORF">JYP50_08325</name>
</gene>
<dbReference type="InterPro" id="IPR036188">
    <property type="entry name" value="FAD/NAD-bd_sf"/>
</dbReference>
<keyword evidence="3" id="KW-0274">FAD</keyword>
<evidence type="ECO:0000313" key="7">
    <source>
        <dbReference type="Proteomes" id="UP000664303"/>
    </source>
</evidence>
<evidence type="ECO:0000256" key="2">
    <source>
        <dbReference type="ARBA" id="ARBA00022630"/>
    </source>
</evidence>
<comment type="cofactor">
    <cofactor evidence="1">
        <name>FAD</name>
        <dbReference type="ChEBI" id="CHEBI:57692"/>
    </cofactor>
</comment>
<name>A0A939IM26_9GAMM</name>
<dbReference type="PANTHER" id="PTHR43400:SF10">
    <property type="entry name" value="3-OXOSTEROID 1-DEHYDROGENASE"/>
    <property type="match status" value="1"/>
</dbReference>
<keyword evidence="7" id="KW-1185">Reference proteome</keyword>
<accession>A0A939IM26</accession>
<dbReference type="Proteomes" id="UP000664303">
    <property type="component" value="Unassembled WGS sequence"/>
</dbReference>
<dbReference type="GO" id="GO:0008202">
    <property type="term" value="P:steroid metabolic process"/>
    <property type="evidence" value="ECO:0007669"/>
    <property type="project" value="UniProtKB-ARBA"/>
</dbReference>
<dbReference type="Gene3D" id="3.50.50.60">
    <property type="entry name" value="FAD/NAD(P)-binding domain"/>
    <property type="match status" value="1"/>
</dbReference>
<dbReference type="PANTHER" id="PTHR43400">
    <property type="entry name" value="FUMARATE REDUCTASE"/>
    <property type="match status" value="1"/>
</dbReference>
<protein>
    <submittedName>
        <fullName evidence="6">FAD-dependent oxidoreductase</fullName>
    </submittedName>
</protein>
<dbReference type="EMBL" id="JAFKCZ010000005">
    <property type="protein sequence ID" value="MBN7796593.1"/>
    <property type="molecule type" value="Genomic_DNA"/>
</dbReference>
<dbReference type="GO" id="GO:0016491">
    <property type="term" value="F:oxidoreductase activity"/>
    <property type="evidence" value="ECO:0007669"/>
    <property type="project" value="UniProtKB-KW"/>
</dbReference>
<evidence type="ECO:0000256" key="4">
    <source>
        <dbReference type="ARBA" id="ARBA00023002"/>
    </source>
</evidence>
<evidence type="ECO:0000256" key="3">
    <source>
        <dbReference type="ARBA" id="ARBA00022827"/>
    </source>
</evidence>
<proteinExistence type="predicted"/>
<dbReference type="InterPro" id="IPR003953">
    <property type="entry name" value="FAD-dep_OxRdtase_2_FAD-bd"/>
</dbReference>
<comment type="caution">
    <text evidence="6">The sequence shown here is derived from an EMBL/GenBank/DDBJ whole genome shotgun (WGS) entry which is preliminary data.</text>
</comment>
<evidence type="ECO:0000259" key="5">
    <source>
        <dbReference type="Pfam" id="PF00890"/>
    </source>
</evidence>
<evidence type="ECO:0000313" key="6">
    <source>
        <dbReference type="EMBL" id="MBN7796593.1"/>
    </source>
</evidence>
<dbReference type="AlphaFoldDB" id="A0A939IM26"/>
<reference evidence="6" key="1">
    <citation type="submission" date="2021-02" db="EMBL/GenBank/DDBJ databases">
        <title>PHA producing bacteria isolated from coastal sediment in Guangdong, Shenzhen.</title>
        <authorList>
            <person name="Zheng W."/>
            <person name="Yu S."/>
            <person name="Huang Y."/>
        </authorList>
    </citation>
    <scope>NUCLEOTIDE SEQUENCE</scope>
    <source>
        <strain evidence="6">TN14-10</strain>
    </source>
</reference>